<dbReference type="Proteomes" id="UP000304928">
    <property type="component" value="Unassembled WGS sequence"/>
</dbReference>
<gene>
    <name evidence="1" type="ORF">D6D15_07043</name>
</gene>
<sequence>MSAETYPFLALDVSTDDYATTAAHDQQVGADATVAAVQAEDDSDAEREKATAARAARTRYTEEDFLAQKSSYTARIDEGSVSILRIGEELWTLLIPSLQVWKQLLVFDPPFRPSGAFLSALDAGDVDVPKGNGDSSTGKSKLDKKHHQAIQAAVSELYFLQKYAAVQEIITWAKEHFEKDKKWDAQVVKWEGKIKEKTSAQEVA</sequence>
<dbReference type="AlphaFoldDB" id="A0A4S9B3J7"/>
<reference evidence="1 2" key="1">
    <citation type="submission" date="2018-10" db="EMBL/GenBank/DDBJ databases">
        <title>Fifty Aureobasidium pullulans genomes reveal a recombining polyextremotolerant generalist.</title>
        <authorList>
            <person name="Gostincar C."/>
            <person name="Turk M."/>
            <person name="Zajc J."/>
            <person name="Gunde-Cimerman N."/>
        </authorList>
    </citation>
    <scope>NUCLEOTIDE SEQUENCE [LARGE SCALE GENOMIC DNA]</scope>
    <source>
        <strain evidence="1 2">EXF-10507</strain>
    </source>
</reference>
<accession>A0A4S9B3J7</accession>
<dbReference type="EMBL" id="QZAR01000137">
    <property type="protein sequence ID" value="THW86926.1"/>
    <property type="molecule type" value="Genomic_DNA"/>
</dbReference>
<evidence type="ECO:0000313" key="1">
    <source>
        <dbReference type="EMBL" id="THW86926.1"/>
    </source>
</evidence>
<evidence type="ECO:0000313" key="2">
    <source>
        <dbReference type="Proteomes" id="UP000304928"/>
    </source>
</evidence>
<comment type="caution">
    <text evidence="1">The sequence shown here is derived from an EMBL/GenBank/DDBJ whole genome shotgun (WGS) entry which is preliminary data.</text>
</comment>
<organism evidence="1 2">
    <name type="scientific">Aureobasidium pullulans</name>
    <name type="common">Black yeast</name>
    <name type="synonym">Pullularia pullulans</name>
    <dbReference type="NCBI Taxonomy" id="5580"/>
    <lineage>
        <taxon>Eukaryota</taxon>
        <taxon>Fungi</taxon>
        <taxon>Dikarya</taxon>
        <taxon>Ascomycota</taxon>
        <taxon>Pezizomycotina</taxon>
        <taxon>Dothideomycetes</taxon>
        <taxon>Dothideomycetidae</taxon>
        <taxon>Dothideales</taxon>
        <taxon>Saccotheciaceae</taxon>
        <taxon>Aureobasidium</taxon>
    </lineage>
</organism>
<protein>
    <submittedName>
        <fullName evidence="1">Uncharacterized protein</fullName>
    </submittedName>
</protein>
<proteinExistence type="predicted"/>
<name>A0A4S9B3J7_AURPU</name>